<organism evidence="1 2">
    <name type="scientific">Rhododendron molle</name>
    <name type="common">Chinese azalea</name>
    <name type="synonym">Azalea mollis</name>
    <dbReference type="NCBI Taxonomy" id="49168"/>
    <lineage>
        <taxon>Eukaryota</taxon>
        <taxon>Viridiplantae</taxon>
        <taxon>Streptophyta</taxon>
        <taxon>Embryophyta</taxon>
        <taxon>Tracheophyta</taxon>
        <taxon>Spermatophyta</taxon>
        <taxon>Magnoliopsida</taxon>
        <taxon>eudicotyledons</taxon>
        <taxon>Gunneridae</taxon>
        <taxon>Pentapetalae</taxon>
        <taxon>asterids</taxon>
        <taxon>Ericales</taxon>
        <taxon>Ericaceae</taxon>
        <taxon>Ericoideae</taxon>
        <taxon>Rhodoreae</taxon>
        <taxon>Rhododendron</taxon>
    </lineage>
</organism>
<proteinExistence type="predicted"/>
<gene>
    <name evidence="1" type="ORF">RHMOL_Rhmol10G0201700</name>
</gene>
<evidence type="ECO:0000313" key="1">
    <source>
        <dbReference type="EMBL" id="KAI8535794.1"/>
    </source>
</evidence>
<sequence length="140" mass="14851">MDSVVLGSNLARGSSDLVSSTCVGDVVVDLNHFSVSPRVSARTLPVASSPKILSHDKSRVSSSVSRRVVQPRVSNLPVSGSLERGLDLLQSVTILNEDHLTPCATDAPAIRQIKELNAENARLRRLLDSKTVSGPGNVLS</sequence>
<evidence type="ECO:0000313" key="2">
    <source>
        <dbReference type="Proteomes" id="UP001062846"/>
    </source>
</evidence>
<name>A0ACC0M5E2_RHOML</name>
<comment type="caution">
    <text evidence="1">The sequence shown here is derived from an EMBL/GenBank/DDBJ whole genome shotgun (WGS) entry which is preliminary data.</text>
</comment>
<accession>A0ACC0M5E2</accession>
<protein>
    <submittedName>
        <fullName evidence="1">Uncharacterized protein</fullName>
    </submittedName>
</protein>
<keyword evidence="2" id="KW-1185">Reference proteome</keyword>
<dbReference type="Proteomes" id="UP001062846">
    <property type="component" value="Chromosome 10"/>
</dbReference>
<dbReference type="EMBL" id="CM046397">
    <property type="protein sequence ID" value="KAI8535794.1"/>
    <property type="molecule type" value="Genomic_DNA"/>
</dbReference>
<reference evidence="1" key="1">
    <citation type="submission" date="2022-02" db="EMBL/GenBank/DDBJ databases">
        <title>Plant Genome Project.</title>
        <authorList>
            <person name="Zhang R.-G."/>
        </authorList>
    </citation>
    <scope>NUCLEOTIDE SEQUENCE</scope>
    <source>
        <strain evidence="1">AT1</strain>
    </source>
</reference>